<dbReference type="Proteomes" id="UP001242368">
    <property type="component" value="Unassembled WGS sequence"/>
</dbReference>
<evidence type="ECO:0000313" key="8">
    <source>
        <dbReference type="EMBL" id="MDN3707759.1"/>
    </source>
</evidence>
<feature type="domain" description="BioF2-like acetyltransferase" evidence="7">
    <location>
        <begin position="158"/>
        <end position="289"/>
    </location>
</feature>
<evidence type="ECO:0000313" key="9">
    <source>
        <dbReference type="EMBL" id="MDN3709018.1"/>
    </source>
</evidence>
<dbReference type="PROSITE" id="PS51191">
    <property type="entry name" value="FEMABX"/>
    <property type="match status" value="1"/>
</dbReference>
<sequence length="353" mass="41813">MLKILNFNSKEDQDFYKSVIAHNTFQSAYNRLEYFNVFCGGLDNLICFYFQSETKIILMPGYLKKIKIYDSLKVNFDFSTPYGYTGPFYSNNVNQDTLLIFWNEVQKWQLNNNVVSEFIRFNLFNNSKGYDGILHKTMLNIKGQIQPEEQQWNDFDAKVRKNVKRAQRENLIAKIHYGIIEQIYINEFYDIYIDTMERTNAKEFFFYSLNSFNEFIINNLDVCAICTIYDNNKPVSTELLLISDNSVFSFLGGTLSEYFDKRPNDFLKFEVINWARKMQFKNYVLGGGYGYEDGIFKYKKAFFPNDVVEYVTGRKIINKDLYLSFVEEVNNKKENEDQLSLDDTSFFPLYNKQ</sequence>
<keyword evidence="5 9" id="KW-0012">Acyltransferase</keyword>
<protein>
    <submittedName>
        <fullName evidence="9">GNAT family N-acetyltransferase</fullName>
        <ecNumber evidence="9">2.3.1.-</ecNumber>
    </submittedName>
</protein>
<keyword evidence="11" id="KW-1185">Reference proteome</keyword>
<evidence type="ECO:0000259" key="7">
    <source>
        <dbReference type="Pfam" id="PF13480"/>
    </source>
</evidence>
<comment type="similarity">
    <text evidence="1">Belongs to the FemABX family.</text>
</comment>
<dbReference type="InterPro" id="IPR038740">
    <property type="entry name" value="BioF2-like_GNAT_dom"/>
</dbReference>
<dbReference type="Gene3D" id="3.40.630.30">
    <property type="match status" value="1"/>
</dbReference>
<accession>A0ABT8CWU8</accession>
<dbReference type="InterPro" id="IPR003447">
    <property type="entry name" value="FEMABX"/>
</dbReference>
<reference evidence="9" key="1">
    <citation type="journal article" date="2014" name="Int. J. Syst. Evol. Microbiol.">
        <title>Complete genome of a new Firmicutes species belonging to the dominant human colonic microbiota ('Ruminococcus bicirculans') reveals two chromosomes and a selective capacity to utilize plant glucans.</title>
        <authorList>
            <consortium name="NISC Comparative Sequencing Program"/>
            <person name="Wegmann U."/>
            <person name="Louis P."/>
            <person name="Goesmann A."/>
            <person name="Henrissat B."/>
            <person name="Duncan S.H."/>
            <person name="Flint H.J."/>
        </authorList>
    </citation>
    <scope>NUCLEOTIDE SEQUENCE</scope>
    <source>
        <strain evidence="9">CECT 7184</strain>
    </source>
</reference>
<keyword evidence="3" id="KW-0133">Cell shape</keyword>
<keyword evidence="2 9" id="KW-0808">Transferase</keyword>
<gene>
    <name evidence="8" type="ORF">QW060_11620</name>
    <name evidence="9" type="ORF">QW060_18290</name>
    <name evidence="10" type="ORF">QW060_19350</name>
</gene>
<evidence type="ECO:0000256" key="6">
    <source>
        <dbReference type="ARBA" id="ARBA00023316"/>
    </source>
</evidence>
<evidence type="ECO:0000313" key="11">
    <source>
        <dbReference type="Proteomes" id="UP001242368"/>
    </source>
</evidence>
<dbReference type="EMBL" id="JAUFQU010000021">
    <property type="protein sequence ID" value="MDN3709192.1"/>
    <property type="molecule type" value="Genomic_DNA"/>
</dbReference>
<keyword evidence="4" id="KW-0573">Peptidoglycan synthesis</keyword>
<dbReference type="EMBL" id="JAUFQU010000011">
    <property type="protein sequence ID" value="MDN3709018.1"/>
    <property type="molecule type" value="Genomic_DNA"/>
</dbReference>
<evidence type="ECO:0000256" key="2">
    <source>
        <dbReference type="ARBA" id="ARBA00022679"/>
    </source>
</evidence>
<dbReference type="Pfam" id="PF13480">
    <property type="entry name" value="Acetyltransf_6"/>
    <property type="match status" value="1"/>
</dbReference>
<reference evidence="9" key="3">
    <citation type="submission" date="2023-06" db="EMBL/GenBank/DDBJ databases">
        <authorList>
            <person name="Lucena T."/>
            <person name="Sun Q."/>
        </authorList>
    </citation>
    <scope>NUCLEOTIDE SEQUENCE</scope>
    <source>
        <strain evidence="9">CECT 7184</strain>
    </source>
</reference>
<reference evidence="11" key="2">
    <citation type="journal article" date="2019" name="Int. J. Syst. Evol. Microbiol.">
        <title>The Global Catalogue of Microorganisms (GCM) 10K type strain sequencing project: providing services to taxonomists for standard genome sequencing and annotation.</title>
        <authorList>
            <consortium name="The Broad Institute Genomics Platform"/>
            <consortium name="The Broad Institute Genome Sequencing Center for Infectious Disease"/>
            <person name="Wu L."/>
            <person name="Ma J."/>
        </authorList>
    </citation>
    <scope>NUCLEOTIDE SEQUENCE [LARGE SCALE GENOMIC DNA]</scope>
    <source>
        <strain evidence="11">CECT 7184</strain>
    </source>
</reference>
<comment type="caution">
    <text evidence="9">The sequence shown here is derived from an EMBL/GenBank/DDBJ whole genome shotgun (WGS) entry which is preliminary data.</text>
</comment>
<dbReference type="InterPro" id="IPR050644">
    <property type="entry name" value="PG_Glycine_Bridge_Synth"/>
</dbReference>
<dbReference type="PANTHER" id="PTHR36174">
    <property type="entry name" value="LIPID II:GLYCINE GLYCYLTRANSFERASE"/>
    <property type="match status" value="1"/>
</dbReference>
<dbReference type="SUPFAM" id="SSF55729">
    <property type="entry name" value="Acyl-CoA N-acyltransferases (Nat)"/>
    <property type="match status" value="1"/>
</dbReference>
<dbReference type="GO" id="GO:0016746">
    <property type="term" value="F:acyltransferase activity"/>
    <property type="evidence" value="ECO:0007669"/>
    <property type="project" value="UniProtKB-KW"/>
</dbReference>
<dbReference type="EMBL" id="JAUFQU010000001">
    <property type="protein sequence ID" value="MDN3707759.1"/>
    <property type="molecule type" value="Genomic_DNA"/>
</dbReference>
<dbReference type="PANTHER" id="PTHR36174:SF1">
    <property type="entry name" value="LIPID II:GLYCINE GLYCYLTRANSFERASE"/>
    <property type="match status" value="1"/>
</dbReference>
<dbReference type="RefSeq" id="WP_290363718.1">
    <property type="nucleotide sequence ID" value="NZ_JAUFQU010000001.1"/>
</dbReference>
<proteinExistence type="inferred from homology"/>
<evidence type="ECO:0000256" key="4">
    <source>
        <dbReference type="ARBA" id="ARBA00022984"/>
    </source>
</evidence>
<name>A0ABT8CWU8_9FLAO</name>
<evidence type="ECO:0000256" key="1">
    <source>
        <dbReference type="ARBA" id="ARBA00009943"/>
    </source>
</evidence>
<dbReference type="InterPro" id="IPR016181">
    <property type="entry name" value="Acyl_CoA_acyltransferase"/>
</dbReference>
<evidence type="ECO:0000313" key="10">
    <source>
        <dbReference type="EMBL" id="MDN3709192.1"/>
    </source>
</evidence>
<evidence type="ECO:0000256" key="3">
    <source>
        <dbReference type="ARBA" id="ARBA00022960"/>
    </source>
</evidence>
<dbReference type="EC" id="2.3.1.-" evidence="9"/>
<keyword evidence="6" id="KW-0961">Cell wall biogenesis/degradation</keyword>
<organism evidence="9 11">
    <name type="scientific">Paenimyroides ceti</name>
    <dbReference type="NCBI Taxonomy" id="395087"/>
    <lineage>
        <taxon>Bacteria</taxon>
        <taxon>Pseudomonadati</taxon>
        <taxon>Bacteroidota</taxon>
        <taxon>Flavobacteriia</taxon>
        <taxon>Flavobacteriales</taxon>
        <taxon>Flavobacteriaceae</taxon>
        <taxon>Paenimyroides</taxon>
    </lineage>
</organism>
<evidence type="ECO:0000256" key="5">
    <source>
        <dbReference type="ARBA" id="ARBA00023315"/>
    </source>
</evidence>